<gene>
    <name evidence="1" type="ORF">SAMN02745671_00313</name>
</gene>
<reference evidence="1 2" key="1">
    <citation type="submission" date="2016-11" db="EMBL/GenBank/DDBJ databases">
        <authorList>
            <person name="Jaros S."/>
            <person name="Januszkiewicz K."/>
            <person name="Wedrychowicz H."/>
        </authorList>
    </citation>
    <scope>NUCLEOTIDE SEQUENCE [LARGE SCALE GENOMIC DNA]</scope>
    <source>
        <strain evidence="1 2">DSM 3074</strain>
    </source>
</reference>
<sequence>MESHIITLSPLSSNDIEKELQSIQASARGIEIMKEKLIFRCFRITDVDTRAANILKQTMLSQGAEAAVSAGTVNLSASHTDVIIGATLHQLRNAVARLKEQPWGLKDIAHQIEKEYL</sequence>
<dbReference type="EMBL" id="FQYW01000004">
    <property type="protein sequence ID" value="SHI35027.1"/>
    <property type="molecule type" value="Genomic_DNA"/>
</dbReference>
<name>A0A1M6AF39_9FIRM</name>
<evidence type="ECO:0000313" key="2">
    <source>
        <dbReference type="Proteomes" id="UP000191240"/>
    </source>
</evidence>
<dbReference type="OrthoDB" id="1716245at2"/>
<dbReference type="RefSeq" id="WP_080325213.1">
    <property type="nucleotide sequence ID" value="NZ_FQYW01000004.1"/>
</dbReference>
<protein>
    <submittedName>
        <fullName evidence="1">Dihydropteroate synthase</fullName>
    </submittedName>
</protein>
<dbReference type="AlphaFoldDB" id="A0A1M6AF39"/>
<proteinExistence type="predicted"/>
<organism evidence="1 2">
    <name type="scientific">Anaerovibrio lipolyticus DSM 3074</name>
    <dbReference type="NCBI Taxonomy" id="1120997"/>
    <lineage>
        <taxon>Bacteria</taxon>
        <taxon>Bacillati</taxon>
        <taxon>Bacillota</taxon>
        <taxon>Negativicutes</taxon>
        <taxon>Selenomonadales</taxon>
        <taxon>Selenomonadaceae</taxon>
        <taxon>Anaerovibrio</taxon>
    </lineage>
</organism>
<evidence type="ECO:0000313" key="1">
    <source>
        <dbReference type="EMBL" id="SHI35027.1"/>
    </source>
</evidence>
<accession>A0A1M6AF39</accession>
<dbReference type="Proteomes" id="UP000191240">
    <property type="component" value="Unassembled WGS sequence"/>
</dbReference>